<protein>
    <submittedName>
        <fullName evidence="2">Uncharacterized protein</fullName>
    </submittedName>
</protein>
<evidence type="ECO:0000256" key="1">
    <source>
        <dbReference type="SAM" id="MobiDB-lite"/>
    </source>
</evidence>
<proteinExistence type="predicted"/>
<sequence>MVASFEKLNAASLVDLHAHTKKAERLRNARHSLEVLDFGAVEGVFAGSRKGRHRLDRNALRFEPVCKELAHAAILPGPQPTSIAAPRNTMCGVHPGNLNRSRSM</sequence>
<evidence type="ECO:0000313" key="3">
    <source>
        <dbReference type="Proteomes" id="UP000064967"/>
    </source>
</evidence>
<dbReference type="KEGG" id="llu:AKJ09_11223"/>
<dbReference type="EMBL" id="CP012333">
    <property type="protein sequence ID" value="AKV04560.1"/>
    <property type="molecule type" value="Genomic_DNA"/>
</dbReference>
<organism evidence="2 3">
    <name type="scientific">Labilithrix luteola</name>
    <dbReference type="NCBI Taxonomy" id="1391654"/>
    <lineage>
        <taxon>Bacteria</taxon>
        <taxon>Pseudomonadati</taxon>
        <taxon>Myxococcota</taxon>
        <taxon>Polyangia</taxon>
        <taxon>Polyangiales</taxon>
        <taxon>Labilitrichaceae</taxon>
        <taxon>Labilithrix</taxon>
    </lineage>
</organism>
<name>A0A0K1QGJ8_9BACT</name>
<reference evidence="2 3" key="1">
    <citation type="submission" date="2015-08" db="EMBL/GenBank/DDBJ databases">
        <authorList>
            <person name="Babu N.S."/>
            <person name="Beckwith C.J."/>
            <person name="Beseler K.G."/>
            <person name="Brison A."/>
            <person name="Carone J.V."/>
            <person name="Caskin T.P."/>
            <person name="Diamond M."/>
            <person name="Durham M.E."/>
            <person name="Foxe J.M."/>
            <person name="Go M."/>
            <person name="Henderson B.A."/>
            <person name="Jones I.B."/>
            <person name="McGettigan J.A."/>
            <person name="Micheletti S.J."/>
            <person name="Nasrallah M.E."/>
            <person name="Ortiz D."/>
            <person name="Piller C.R."/>
            <person name="Privatt S.R."/>
            <person name="Schneider S.L."/>
            <person name="Sharp S."/>
            <person name="Smith T.C."/>
            <person name="Stanton J.D."/>
            <person name="Ullery H.E."/>
            <person name="Wilson R.J."/>
            <person name="Serrano M.G."/>
            <person name="Buck G."/>
            <person name="Lee V."/>
            <person name="Wang Y."/>
            <person name="Carvalho R."/>
            <person name="Voegtly L."/>
            <person name="Shi R."/>
            <person name="Duckworth R."/>
            <person name="Johnson A."/>
            <person name="Loviza R."/>
            <person name="Walstead R."/>
            <person name="Shah Z."/>
            <person name="Kiflezghi M."/>
            <person name="Wade K."/>
            <person name="Ball S.L."/>
            <person name="Bradley K.W."/>
            <person name="Asai D.J."/>
            <person name="Bowman C.A."/>
            <person name="Russell D.A."/>
            <person name="Pope W.H."/>
            <person name="Jacobs-Sera D."/>
            <person name="Hendrix R.W."/>
            <person name="Hatfull G.F."/>
        </authorList>
    </citation>
    <scope>NUCLEOTIDE SEQUENCE [LARGE SCALE GENOMIC DNA]</scope>
    <source>
        <strain evidence="2 3">DSM 27648</strain>
    </source>
</reference>
<dbReference type="AlphaFoldDB" id="A0A0K1QGJ8"/>
<feature type="region of interest" description="Disordered" evidence="1">
    <location>
        <begin position="77"/>
        <end position="104"/>
    </location>
</feature>
<keyword evidence="3" id="KW-1185">Reference proteome</keyword>
<accession>A0A0K1QGJ8</accession>
<dbReference type="Proteomes" id="UP000064967">
    <property type="component" value="Chromosome"/>
</dbReference>
<gene>
    <name evidence="2" type="ORF">AKJ09_11223</name>
</gene>
<evidence type="ECO:0000313" key="2">
    <source>
        <dbReference type="EMBL" id="AKV04560.1"/>
    </source>
</evidence>